<evidence type="ECO:0000313" key="5">
    <source>
        <dbReference type="Ensembl" id="ENSPLAP00000000063.1"/>
    </source>
</evidence>
<dbReference type="PROSITE" id="PS51456">
    <property type="entry name" value="MYOSIN_MOTOR"/>
    <property type="match status" value="1"/>
</dbReference>
<keyword evidence="2" id="KW-0472">Membrane</keyword>
<keyword evidence="2" id="KW-1133">Transmembrane helix</keyword>
<dbReference type="Ensembl" id="ENSPLAT00000017058.1">
    <property type="protein sequence ID" value="ENSPLAP00000000063.1"/>
    <property type="gene ID" value="ENSPLAG00000023956.1"/>
</dbReference>
<evidence type="ECO:0000259" key="4">
    <source>
        <dbReference type="PROSITE" id="PS51757"/>
    </source>
</evidence>
<keyword evidence="1" id="KW-0009">Actin-binding</keyword>
<keyword evidence="6" id="KW-1185">Reference proteome</keyword>
<feature type="transmembrane region" description="Helical" evidence="2">
    <location>
        <begin position="51"/>
        <end position="72"/>
    </location>
</feature>
<name>A0A3B3THL9_9TELE</name>
<organism evidence="5 6">
    <name type="scientific">Poecilia latipinna</name>
    <name type="common">sailfin molly</name>
    <dbReference type="NCBI Taxonomy" id="48699"/>
    <lineage>
        <taxon>Eukaryota</taxon>
        <taxon>Metazoa</taxon>
        <taxon>Chordata</taxon>
        <taxon>Craniata</taxon>
        <taxon>Vertebrata</taxon>
        <taxon>Euteleostomi</taxon>
        <taxon>Actinopterygii</taxon>
        <taxon>Neopterygii</taxon>
        <taxon>Teleostei</taxon>
        <taxon>Neoteleostei</taxon>
        <taxon>Acanthomorphata</taxon>
        <taxon>Ovalentaria</taxon>
        <taxon>Atherinomorphae</taxon>
        <taxon>Cyprinodontiformes</taxon>
        <taxon>Poeciliidae</taxon>
        <taxon>Poeciliinae</taxon>
        <taxon>Poecilia</taxon>
    </lineage>
</organism>
<dbReference type="GO" id="GO:0005524">
    <property type="term" value="F:ATP binding"/>
    <property type="evidence" value="ECO:0007669"/>
    <property type="project" value="InterPro"/>
</dbReference>
<evidence type="ECO:0000256" key="1">
    <source>
        <dbReference type="PROSITE-ProRule" id="PRU00782"/>
    </source>
</evidence>
<evidence type="ECO:0000259" key="3">
    <source>
        <dbReference type="PROSITE" id="PS51456"/>
    </source>
</evidence>
<reference evidence="5" key="2">
    <citation type="submission" date="2025-09" db="UniProtKB">
        <authorList>
            <consortium name="Ensembl"/>
        </authorList>
    </citation>
    <scope>IDENTIFICATION</scope>
</reference>
<dbReference type="InterPro" id="IPR027417">
    <property type="entry name" value="P-loop_NTPase"/>
</dbReference>
<dbReference type="Proteomes" id="UP000261500">
    <property type="component" value="Unplaced"/>
</dbReference>
<dbReference type="Pfam" id="PF06017">
    <property type="entry name" value="Myosin_TH1"/>
    <property type="match status" value="1"/>
</dbReference>
<comment type="similarity">
    <text evidence="1">Belongs to the TRAFAC class myosin-kinesin ATPase superfamily. Myosin family.</text>
</comment>
<dbReference type="GO" id="GO:0003774">
    <property type="term" value="F:cytoskeletal motor activity"/>
    <property type="evidence" value="ECO:0007669"/>
    <property type="project" value="InterPro"/>
</dbReference>
<proteinExistence type="inferred from homology"/>
<dbReference type="GeneTree" id="ENSGT00940000157915"/>
<dbReference type="GO" id="GO:0016459">
    <property type="term" value="C:myosin complex"/>
    <property type="evidence" value="ECO:0007669"/>
    <property type="project" value="UniProtKB-KW"/>
</dbReference>
<keyword evidence="2" id="KW-0812">Transmembrane</keyword>
<evidence type="ECO:0000313" key="6">
    <source>
        <dbReference type="Proteomes" id="UP000261500"/>
    </source>
</evidence>
<dbReference type="SUPFAM" id="SSF52540">
    <property type="entry name" value="P-loop containing nucleoside triphosphate hydrolases"/>
    <property type="match status" value="1"/>
</dbReference>
<feature type="transmembrane region" description="Helical" evidence="2">
    <location>
        <begin position="386"/>
        <end position="408"/>
    </location>
</feature>
<dbReference type="InterPro" id="IPR010926">
    <property type="entry name" value="Myosin_TH1"/>
</dbReference>
<feature type="domain" description="TH1" evidence="4">
    <location>
        <begin position="185"/>
        <end position="359"/>
    </location>
</feature>
<comment type="caution">
    <text evidence="1">Lacks conserved residue(s) required for the propagation of feature annotation.</text>
</comment>
<dbReference type="InterPro" id="IPR001609">
    <property type="entry name" value="Myosin_head_motor_dom-like"/>
</dbReference>
<dbReference type="AlphaFoldDB" id="A0A3B3THL9"/>
<dbReference type="STRING" id="48699.ENSPLAP00000000063"/>
<protein>
    <submittedName>
        <fullName evidence="5">Myosin Ic, paralog b</fullName>
    </submittedName>
</protein>
<dbReference type="PROSITE" id="PS51757">
    <property type="entry name" value="TH1"/>
    <property type="match status" value="1"/>
</dbReference>
<keyword evidence="1" id="KW-0505">Motor protein</keyword>
<reference evidence="5" key="1">
    <citation type="submission" date="2025-08" db="UniProtKB">
        <authorList>
            <consortium name="Ensembl"/>
        </authorList>
    </citation>
    <scope>IDENTIFICATION</scope>
</reference>
<keyword evidence="1" id="KW-0518">Myosin</keyword>
<sequence>MGYKPEEYKLGRSKIFIRFPKTLFATEDALETRKHGIGKRQAVKCHWSNEFIYLFFLSPPAIAIQAWWRGILARRKAQRRRQAANTIRRFIKGFIYRHKERCPENEYFLDYVRYSFLMNLHRNLPKNVLDKSWPTPPAALTEASELLRKMCMQNMVWSYCKKINSEWKHQMEQKMIASEIFKDKKDNYPQSVPKLFVGTRLNGEDINPKAIQALGNEKMKYAVPVTKYDRKGYKSRSRQLLLTSNSAIIVEEGKLKQRIDYGALKGISVSSLSDGLFVLHVPSEDNKQKGDVVLQSDHVIETLTKIAICADKINSININQGSIKFTAGNGKEGIIDFTPGSELHVEKAKNGHLSVVREDFSFQFTSHYRSMTVSCLKKSTLIFSQLHLTLCCYRIFIHILLTFDFVFVPQTAPRLNSR</sequence>
<accession>A0A3B3THL9</accession>
<dbReference type="PROSITE" id="PS50096">
    <property type="entry name" value="IQ"/>
    <property type="match status" value="1"/>
</dbReference>
<dbReference type="Gene3D" id="1.20.5.190">
    <property type="match status" value="1"/>
</dbReference>
<dbReference type="GO" id="GO:0003779">
    <property type="term" value="F:actin binding"/>
    <property type="evidence" value="ECO:0007669"/>
    <property type="project" value="UniProtKB-KW"/>
</dbReference>
<evidence type="ECO:0000256" key="2">
    <source>
        <dbReference type="SAM" id="Phobius"/>
    </source>
</evidence>
<feature type="domain" description="Myosin motor" evidence="3">
    <location>
        <begin position="1"/>
        <end position="31"/>
    </location>
</feature>